<keyword evidence="4" id="KW-1185">Reference proteome</keyword>
<dbReference type="InterPro" id="IPR018797">
    <property type="entry name" value="FAM98"/>
</dbReference>
<dbReference type="AlphaFoldDB" id="A0A3Q2DGH9"/>
<name>A0A3Q2DGH9_CYPVA</name>
<dbReference type="Ensembl" id="ENSCVAT00000032612.1">
    <property type="protein sequence ID" value="ENSCVAP00000018167.1"/>
    <property type="gene ID" value="ENSCVAG00000021388.1"/>
</dbReference>
<protein>
    <submittedName>
        <fullName evidence="3">Uncharacterized protein</fullName>
    </submittedName>
</protein>
<feature type="region of interest" description="Disordered" evidence="2">
    <location>
        <begin position="60"/>
        <end position="105"/>
    </location>
</feature>
<dbReference type="GeneTree" id="ENSGT00440000037341"/>
<dbReference type="Proteomes" id="UP000265020">
    <property type="component" value="Unassembled WGS sequence"/>
</dbReference>
<proteinExistence type="inferred from homology"/>
<dbReference type="PANTHER" id="PTHR31353">
    <property type="entry name" value="FAM98"/>
    <property type="match status" value="1"/>
</dbReference>
<dbReference type="PANTHER" id="PTHR31353:SF5">
    <property type="entry name" value="IM:7138535"/>
    <property type="match status" value="1"/>
</dbReference>
<organism evidence="3 4">
    <name type="scientific">Cyprinodon variegatus</name>
    <name type="common">Sheepshead minnow</name>
    <dbReference type="NCBI Taxonomy" id="28743"/>
    <lineage>
        <taxon>Eukaryota</taxon>
        <taxon>Metazoa</taxon>
        <taxon>Chordata</taxon>
        <taxon>Craniata</taxon>
        <taxon>Vertebrata</taxon>
        <taxon>Euteleostomi</taxon>
        <taxon>Actinopterygii</taxon>
        <taxon>Neopterygii</taxon>
        <taxon>Teleostei</taxon>
        <taxon>Neoteleostei</taxon>
        <taxon>Acanthomorphata</taxon>
        <taxon>Ovalentaria</taxon>
        <taxon>Atherinomorphae</taxon>
        <taxon>Cyprinodontiformes</taxon>
        <taxon>Cyprinodontidae</taxon>
        <taxon>Cyprinodon</taxon>
    </lineage>
</organism>
<sequence>MTSPELYYAALASVPSILSLTGSSQVSPSLLLAARDDQSFIKPIKAGKSTAVYKMLMGSVPDRGGRPGEIEPPMPVWEGRRAQGSRGGRGGNYQHKHRKKKGKKE</sequence>
<evidence type="ECO:0000313" key="4">
    <source>
        <dbReference type="Proteomes" id="UP000265020"/>
    </source>
</evidence>
<accession>A0A3Q2DGH9</accession>
<evidence type="ECO:0000256" key="1">
    <source>
        <dbReference type="ARBA" id="ARBA00007218"/>
    </source>
</evidence>
<dbReference type="GO" id="GO:0072669">
    <property type="term" value="C:tRNA-splicing ligase complex"/>
    <property type="evidence" value="ECO:0007669"/>
    <property type="project" value="TreeGrafter"/>
</dbReference>
<comment type="similarity">
    <text evidence="1">Belongs to the FAM98 family.</text>
</comment>
<feature type="compositionally biased region" description="Basic residues" evidence="2">
    <location>
        <begin position="94"/>
        <end position="105"/>
    </location>
</feature>
<reference evidence="3" key="1">
    <citation type="submission" date="2025-08" db="UniProtKB">
        <authorList>
            <consortium name="Ensembl"/>
        </authorList>
    </citation>
    <scope>IDENTIFICATION</scope>
</reference>
<evidence type="ECO:0000313" key="3">
    <source>
        <dbReference type="Ensembl" id="ENSCVAP00000018167.1"/>
    </source>
</evidence>
<dbReference type="Pfam" id="PF10239">
    <property type="entry name" value="DUF2465"/>
    <property type="match status" value="1"/>
</dbReference>
<evidence type="ECO:0000256" key="2">
    <source>
        <dbReference type="SAM" id="MobiDB-lite"/>
    </source>
</evidence>
<reference evidence="3" key="2">
    <citation type="submission" date="2025-09" db="UniProtKB">
        <authorList>
            <consortium name="Ensembl"/>
        </authorList>
    </citation>
    <scope>IDENTIFICATION</scope>
</reference>
<dbReference type="STRING" id="28743.ENSCVAP00000018167"/>